<reference evidence="4" key="1">
    <citation type="journal article" date="2023" name="Insect Mol. Biol.">
        <title>Genome sequencing provides insights into the evolution of gene families encoding plant cell wall-degrading enzymes in longhorned beetles.</title>
        <authorList>
            <person name="Shin N.R."/>
            <person name="Okamura Y."/>
            <person name="Kirsch R."/>
            <person name="Pauchet Y."/>
        </authorList>
    </citation>
    <scope>NUCLEOTIDE SEQUENCE</scope>
    <source>
        <strain evidence="4">MMC_N1</strain>
    </source>
</reference>
<dbReference type="Gene3D" id="2.40.70.10">
    <property type="entry name" value="Acid Proteases"/>
    <property type="match status" value="1"/>
</dbReference>
<evidence type="ECO:0000256" key="1">
    <source>
        <dbReference type="ARBA" id="ARBA00022801"/>
    </source>
</evidence>
<keyword evidence="1" id="KW-0378">Hydrolase</keyword>
<comment type="caution">
    <text evidence="4">The sequence shown here is derived from an EMBL/GenBank/DDBJ whole genome shotgun (WGS) entry which is preliminary data.</text>
</comment>
<keyword evidence="2" id="KW-0812">Transmembrane</keyword>
<organism evidence="4 5">
    <name type="scientific">Molorchus minor</name>
    <dbReference type="NCBI Taxonomy" id="1323400"/>
    <lineage>
        <taxon>Eukaryota</taxon>
        <taxon>Metazoa</taxon>
        <taxon>Ecdysozoa</taxon>
        <taxon>Arthropoda</taxon>
        <taxon>Hexapoda</taxon>
        <taxon>Insecta</taxon>
        <taxon>Pterygota</taxon>
        <taxon>Neoptera</taxon>
        <taxon>Endopterygota</taxon>
        <taxon>Coleoptera</taxon>
        <taxon>Polyphaga</taxon>
        <taxon>Cucujiformia</taxon>
        <taxon>Chrysomeloidea</taxon>
        <taxon>Cerambycidae</taxon>
        <taxon>Lamiinae</taxon>
        <taxon>Monochamini</taxon>
        <taxon>Molorchus</taxon>
    </lineage>
</organism>
<keyword evidence="2" id="KW-1133">Transmembrane helix</keyword>
<dbReference type="PROSITE" id="PS00141">
    <property type="entry name" value="ASP_PROTEASE"/>
    <property type="match status" value="1"/>
</dbReference>
<evidence type="ECO:0000313" key="5">
    <source>
        <dbReference type="Proteomes" id="UP001162164"/>
    </source>
</evidence>
<protein>
    <recommendedName>
        <fullName evidence="3">Peptidase A2 domain-containing protein</fullName>
    </recommendedName>
</protein>
<feature type="domain" description="Peptidase A2" evidence="3">
    <location>
        <begin position="18"/>
        <end position="99"/>
    </location>
</feature>
<dbReference type="SUPFAM" id="SSF50630">
    <property type="entry name" value="Acid proteases"/>
    <property type="match status" value="1"/>
</dbReference>
<dbReference type="InterPro" id="IPR001995">
    <property type="entry name" value="Peptidase_A2_cat"/>
</dbReference>
<dbReference type="EMBL" id="JAPWTJ010001328">
    <property type="protein sequence ID" value="KAJ8972516.1"/>
    <property type="molecule type" value="Genomic_DNA"/>
</dbReference>
<proteinExistence type="predicted"/>
<dbReference type="InterPro" id="IPR021109">
    <property type="entry name" value="Peptidase_aspartic_dom_sf"/>
</dbReference>
<keyword evidence="2" id="KW-0472">Membrane</keyword>
<evidence type="ECO:0000256" key="2">
    <source>
        <dbReference type="SAM" id="Phobius"/>
    </source>
</evidence>
<gene>
    <name evidence="4" type="ORF">NQ317_008068</name>
</gene>
<feature type="transmembrane region" description="Helical" evidence="2">
    <location>
        <begin position="78"/>
        <end position="100"/>
    </location>
</feature>
<evidence type="ECO:0000259" key="3">
    <source>
        <dbReference type="PROSITE" id="PS50175"/>
    </source>
</evidence>
<dbReference type="Proteomes" id="UP001162164">
    <property type="component" value="Unassembled WGS sequence"/>
</dbReference>
<name>A0ABQ9J3T9_9CUCU</name>
<accession>A0ABQ9J3T9</accession>
<dbReference type="PROSITE" id="PS50175">
    <property type="entry name" value="ASP_PROT_RETROV"/>
    <property type="match status" value="1"/>
</dbReference>
<dbReference type="InterPro" id="IPR001969">
    <property type="entry name" value="Aspartic_peptidase_AS"/>
</dbReference>
<dbReference type="Pfam" id="PF13650">
    <property type="entry name" value="Asp_protease_2"/>
    <property type="match status" value="1"/>
</dbReference>
<keyword evidence="5" id="KW-1185">Reference proteome</keyword>
<evidence type="ECO:0000313" key="4">
    <source>
        <dbReference type="EMBL" id="KAJ8972516.1"/>
    </source>
</evidence>
<sequence length="203" mass="22376">MRNDERPYLRVEIFGKPFLGLLDTGATRTILGQRGIENIASLGLKVKPSQVLTCNVANGEACDVVGSYELPFKVLNRIILLEVLVVPSVSHMLILGVDFFKRMGIVPDLRNNHWTFSEQVSQPCVATLMDNSRLNSGQQERLNALVDGYFSGAPDKLGCTTFVGPFVVAKKTSPWAYELEHPDGRPAGLWNTSDLKADPNDSE</sequence>